<dbReference type="PANTHER" id="PTHR13009:SF22">
    <property type="entry name" value="LD43819P"/>
    <property type="match status" value="1"/>
</dbReference>
<reference evidence="5 6" key="1">
    <citation type="submission" date="2019-03" db="EMBL/GenBank/DDBJ databases">
        <title>Rhodosporidium diobovatum UCD-FST 08-225 genome sequencing, assembly, and annotation.</title>
        <authorList>
            <person name="Fakankun I.U."/>
            <person name="Fristensky B."/>
            <person name="Levin D.B."/>
        </authorList>
    </citation>
    <scope>NUCLEOTIDE SEQUENCE [LARGE SCALE GENOMIC DNA]</scope>
    <source>
        <strain evidence="5 6">UCD-FST 08-225</strain>
    </source>
</reference>
<name>A0A5C5FMN7_9BASI</name>
<evidence type="ECO:0000259" key="4">
    <source>
        <dbReference type="SMART" id="SM01000"/>
    </source>
</evidence>
<dbReference type="GO" id="GO:0051087">
    <property type="term" value="F:protein-folding chaperone binding"/>
    <property type="evidence" value="ECO:0007669"/>
    <property type="project" value="InterPro"/>
</dbReference>
<dbReference type="Pfam" id="PF08327">
    <property type="entry name" value="AHSA1"/>
    <property type="match status" value="1"/>
</dbReference>
<dbReference type="InterPro" id="IPR013538">
    <property type="entry name" value="ASHA1/2-like_C"/>
</dbReference>
<comment type="caution">
    <text evidence="5">The sequence shown here is derived from an EMBL/GenBank/DDBJ whole genome shotgun (WGS) entry which is preliminary data.</text>
</comment>
<dbReference type="STRING" id="5288.A0A5C5FMN7"/>
<keyword evidence="3" id="KW-1133">Transmembrane helix</keyword>
<feature type="region of interest" description="Disordered" evidence="2">
    <location>
        <begin position="312"/>
        <end position="334"/>
    </location>
</feature>
<sequence>WRTKGVEGWAKEWFISNLTGVEADGVEIDEVTDVEGDCELGMRKSKLVTVYDQRVTMRWKATGKDGEAVTGTLVAPEVAHDMDEDEYQFEAKLTAGSGAEADAFLRTAKKALADKLRPKFQQFPKDMVATHGSDLLQGDETPSASGSSTPAPSAPAASTAAPSVPAPVAPKPSAPAKLNTATVRATGEYQCDAETLFSFLTDSQKIPAWTRNPAQMAPEVGADVSLFGGNIRGKIDKVERPKGFTMSWRAPTWPEGHFGSLETTLEQGSNSTTLSLKLSGVPIGKEDEAENNLHGYYIRGLQSIGSGLVSSSSSTAAAPSSRKPSKRSKPSAQQASLMNRWTLANAGAFAASFGLLAAFGAALYFGPNGPGNLKK</sequence>
<dbReference type="InterPro" id="IPR036338">
    <property type="entry name" value="Aha1"/>
</dbReference>
<dbReference type="InterPro" id="IPR015310">
    <property type="entry name" value="AHSA1-like_N"/>
</dbReference>
<dbReference type="Pfam" id="PF09229">
    <property type="entry name" value="Aha1_N"/>
    <property type="match status" value="1"/>
</dbReference>
<dbReference type="SUPFAM" id="SSF55961">
    <property type="entry name" value="Bet v1-like"/>
    <property type="match status" value="1"/>
</dbReference>
<dbReference type="Gene3D" id="3.30.530.20">
    <property type="match status" value="1"/>
</dbReference>
<feature type="region of interest" description="Disordered" evidence="2">
    <location>
        <begin position="132"/>
        <end position="175"/>
    </location>
</feature>
<evidence type="ECO:0000313" key="5">
    <source>
        <dbReference type="EMBL" id="TNY18103.1"/>
    </source>
</evidence>
<comment type="similarity">
    <text evidence="1">Belongs to the AHA1 family.</text>
</comment>
<evidence type="ECO:0000256" key="3">
    <source>
        <dbReference type="SAM" id="Phobius"/>
    </source>
</evidence>
<feature type="domain" description="Activator of Hsp90 ATPase AHSA1-like N-terminal" evidence="4">
    <location>
        <begin position="3"/>
        <end position="133"/>
    </location>
</feature>
<dbReference type="SMART" id="SM01000">
    <property type="entry name" value="Aha1_N"/>
    <property type="match status" value="1"/>
</dbReference>
<dbReference type="AlphaFoldDB" id="A0A5C5FMN7"/>
<dbReference type="InterPro" id="IPR023393">
    <property type="entry name" value="START-like_dom_sf"/>
</dbReference>
<evidence type="ECO:0000313" key="6">
    <source>
        <dbReference type="Proteomes" id="UP000311382"/>
    </source>
</evidence>
<feature type="transmembrane region" description="Helical" evidence="3">
    <location>
        <begin position="341"/>
        <end position="365"/>
    </location>
</feature>
<keyword evidence="3" id="KW-0472">Membrane</keyword>
<feature type="compositionally biased region" description="Low complexity" evidence="2">
    <location>
        <begin position="312"/>
        <end position="322"/>
    </location>
</feature>
<organism evidence="5 6">
    <name type="scientific">Rhodotorula diobovata</name>
    <dbReference type="NCBI Taxonomy" id="5288"/>
    <lineage>
        <taxon>Eukaryota</taxon>
        <taxon>Fungi</taxon>
        <taxon>Dikarya</taxon>
        <taxon>Basidiomycota</taxon>
        <taxon>Pucciniomycotina</taxon>
        <taxon>Microbotryomycetes</taxon>
        <taxon>Sporidiobolales</taxon>
        <taxon>Sporidiobolaceae</taxon>
        <taxon>Rhodotorula</taxon>
    </lineage>
</organism>
<dbReference type="OrthoDB" id="567237at2759"/>
<dbReference type="GO" id="GO:0001671">
    <property type="term" value="F:ATPase activator activity"/>
    <property type="evidence" value="ECO:0007669"/>
    <property type="project" value="InterPro"/>
</dbReference>
<feature type="non-terminal residue" evidence="5">
    <location>
        <position position="1"/>
    </location>
</feature>
<dbReference type="SUPFAM" id="SSF103111">
    <property type="entry name" value="Activator of Hsp90 ATPase, Aha1"/>
    <property type="match status" value="1"/>
</dbReference>
<keyword evidence="6" id="KW-1185">Reference proteome</keyword>
<dbReference type="Proteomes" id="UP000311382">
    <property type="component" value="Unassembled WGS sequence"/>
</dbReference>
<dbReference type="Gene3D" id="3.15.10.20">
    <property type="entry name" value="Activator of Hsp90 ATPase Aha1, N-terminal domain"/>
    <property type="match status" value="1"/>
</dbReference>
<dbReference type="EMBL" id="SOZI01000156">
    <property type="protein sequence ID" value="TNY18103.1"/>
    <property type="molecule type" value="Genomic_DNA"/>
</dbReference>
<accession>A0A5C5FMN7</accession>
<feature type="compositionally biased region" description="Low complexity" evidence="2">
    <location>
        <begin position="142"/>
        <end position="163"/>
    </location>
</feature>
<dbReference type="PANTHER" id="PTHR13009">
    <property type="entry name" value="HEAT SHOCK PROTEIN 90 HSP90 CO-CHAPERONE AHA-1"/>
    <property type="match status" value="1"/>
</dbReference>
<evidence type="ECO:0000256" key="2">
    <source>
        <dbReference type="SAM" id="MobiDB-lite"/>
    </source>
</evidence>
<gene>
    <name evidence="5" type="ORF">DMC30DRAFT_356084</name>
</gene>
<dbReference type="GO" id="GO:0006457">
    <property type="term" value="P:protein folding"/>
    <property type="evidence" value="ECO:0007669"/>
    <property type="project" value="TreeGrafter"/>
</dbReference>
<dbReference type="CDD" id="cd08892">
    <property type="entry name" value="SRPBCC_Aha1"/>
    <property type="match status" value="1"/>
</dbReference>
<protein>
    <submittedName>
        <fullName evidence="5">Activator of Hsp90 ATPase</fullName>
    </submittedName>
</protein>
<feature type="compositionally biased region" description="Pro residues" evidence="2">
    <location>
        <begin position="164"/>
        <end position="173"/>
    </location>
</feature>
<keyword evidence="3" id="KW-0812">Transmembrane</keyword>
<dbReference type="GO" id="GO:0005829">
    <property type="term" value="C:cytosol"/>
    <property type="evidence" value="ECO:0007669"/>
    <property type="project" value="TreeGrafter"/>
</dbReference>
<evidence type="ECO:0000256" key="1">
    <source>
        <dbReference type="ARBA" id="ARBA00006817"/>
    </source>
</evidence>
<proteinExistence type="inferred from homology"/>